<accession>A0A8T3BN64</accession>
<feature type="compositionally biased region" description="Polar residues" evidence="3">
    <location>
        <begin position="1"/>
        <end position="22"/>
    </location>
</feature>
<comment type="caution">
    <text evidence="5">The sequence shown here is derived from an EMBL/GenBank/DDBJ whole genome shotgun (WGS) entry which is preliminary data.</text>
</comment>
<dbReference type="InterPro" id="IPR056876">
    <property type="entry name" value="Msl2-3_C"/>
</dbReference>
<proteinExistence type="inferred from homology"/>
<feature type="region of interest" description="Disordered" evidence="3">
    <location>
        <begin position="408"/>
        <end position="433"/>
    </location>
</feature>
<evidence type="ECO:0000256" key="1">
    <source>
        <dbReference type="ARBA" id="ARBA00004141"/>
    </source>
</evidence>
<gene>
    <name evidence="5" type="ORF">KFK09_009204</name>
</gene>
<comment type="similarity">
    <text evidence="2">Belongs to the MscS (TC 1.A.23) family.</text>
</comment>
<dbReference type="PANTHER" id="PTHR43634">
    <property type="entry name" value="OW CONDUCTANCE MECHANOSENSITIVE CHANNEL"/>
    <property type="match status" value="1"/>
</dbReference>
<organism evidence="5 6">
    <name type="scientific">Dendrobium nobile</name>
    <name type="common">Orchid</name>
    <dbReference type="NCBI Taxonomy" id="94219"/>
    <lineage>
        <taxon>Eukaryota</taxon>
        <taxon>Viridiplantae</taxon>
        <taxon>Streptophyta</taxon>
        <taxon>Embryophyta</taxon>
        <taxon>Tracheophyta</taxon>
        <taxon>Spermatophyta</taxon>
        <taxon>Magnoliopsida</taxon>
        <taxon>Liliopsida</taxon>
        <taxon>Asparagales</taxon>
        <taxon>Orchidaceae</taxon>
        <taxon>Epidendroideae</taxon>
        <taxon>Malaxideae</taxon>
        <taxon>Dendrobiinae</taxon>
        <taxon>Dendrobium</taxon>
    </lineage>
</organism>
<name>A0A8T3BN64_DENNO</name>
<feature type="domain" description="Mechanosensitive ion channel protein 2/3 C-terminal" evidence="4">
    <location>
        <begin position="132"/>
        <end position="202"/>
    </location>
</feature>
<reference evidence="5" key="1">
    <citation type="journal article" date="2022" name="Front. Genet.">
        <title>Chromosome-Scale Assembly of the Dendrobium nobile Genome Provides Insights Into the Molecular Mechanism of the Biosynthesis of the Medicinal Active Ingredient of Dendrobium.</title>
        <authorList>
            <person name="Xu Q."/>
            <person name="Niu S.-C."/>
            <person name="Li K.-L."/>
            <person name="Zheng P.-J."/>
            <person name="Zhang X.-J."/>
            <person name="Jia Y."/>
            <person name="Liu Y."/>
            <person name="Niu Y.-X."/>
            <person name="Yu L.-H."/>
            <person name="Chen D.-F."/>
            <person name="Zhang G.-Q."/>
        </authorList>
    </citation>
    <scope>NUCLEOTIDE SEQUENCE</scope>
    <source>
        <tissue evidence="5">Leaf</tissue>
    </source>
</reference>
<protein>
    <recommendedName>
        <fullName evidence="4">Mechanosensitive ion channel protein 2/3 C-terminal domain-containing protein</fullName>
    </recommendedName>
</protein>
<feature type="compositionally biased region" description="Polar residues" evidence="3">
    <location>
        <begin position="299"/>
        <end position="309"/>
    </location>
</feature>
<dbReference type="GO" id="GO:0016020">
    <property type="term" value="C:membrane"/>
    <property type="evidence" value="ECO:0007669"/>
    <property type="project" value="UniProtKB-SubCell"/>
</dbReference>
<dbReference type="Pfam" id="PF24956">
    <property type="entry name" value="Msl2-3_C"/>
    <property type="match status" value="1"/>
</dbReference>
<feature type="compositionally biased region" description="Polar residues" evidence="3">
    <location>
        <begin position="264"/>
        <end position="289"/>
    </location>
</feature>
<dbReference type="PANTHER" id="PTHR43634:SF2">
    <property type="entry name" value="LOW CONDUCTANCE MECHANOSENSITIVE CHANNEL YNAI"/>
    <property type="match status" value="1"/>
</dbReference>
<feature type="region of interest" description="Disordered" evidence="3">
    <location>
        <begin position="1"/>
        <end position="74"/>
    </location>
</feature>
<evidence type="ECO:0000259" key="4">
    <source>
        <dbReference type="Pfam" id="PF24956"/>
    </source>
</evidence>
<dbReference type="InterPro" id="IPR045042">
    <property type="entry name" value="YnaI-like"/>
</dbReference>
<keyword evidence="6" id="KW-1185">Reference proteome</keyword>
<evidence type="ECO:0000256" key="3">
    <source>
        <dbReference type="SAM" id="MobiDB-lite"/>
    </source>
</evidence>
<dbReference type="EMBL" id="JAGYWB010000007">
    <property type="protein sequence ID" value="KAI0516527.1"/>
    <property type="molecule type" value="Genomic_DNA"/>
</dbReference>
<dbReference type="AlphaFoldDB" id="A0A8T3BN64"/>
<evidence type="ECO:0000313" key="5">
    <source>
        <dbReference type="EMBL" id="KAI0516527.1"/>
    </source>
</evidence>
<feature type="compositionally biased region" description="Basic and acidic residues" evidence="3">
    <location>
        <begin position="421"/>
        <end position="433"/>
    </location>
</feature>
<evidence type="ECO:0000313" key="6">
    <source>
        <dbReference type="Proteomes" id="UP000829196"/>
    </source>
</evidence>
<feature type="region of interest" description="Disordered" evidence="3">
    <location>
        <begin position="250"/>
        <end position="382"/>
    </location>
</feature>
<comment type="subcellular location">
    <subcellularLocation>
        <location evidence="1">Membrane</location>
        <topology evidence="1">Multi-pass membrane protein</topology>
    </subcellularLocation>
</comment>
<feature type="compositionally biased region" description="Low complexity" evidence="3">
    <location>
        <begin position="315"/>
        <end position="331"/>
    </location>
</feature>
<sequence>MKPRSSGRTTDEQQQGTKTSTSEPKHTVPPQAKTSGEKSVAASERLTEKSDGSPATVPKSDGDRSPSDSSVSARPSFEDNIVWCSSEAQREHFQLRKWSYKNFFVHGVAGIFNSKWLTAGGLGTVLLTLAGRESIVADMRKVLAKNPQIEQQRLHRRVFLDNINPENQALLILVSCFVKTSHFEEYLCVKEAIFLDLLRVISHHRARLATPIRTVQKIYGDAGVENIPFADTIFTRADVANRPLLLIEPSSRINGDEKMKPRSSGRTTDEQQQGTKTSTSEPKVTSASESHLEKHQQKKVSSGEAQPKSTKADSSKSPTTTVSSQQSATVPPQAKTSGEKSVAASESLNEKSDGSPATVPKSDGDRSPSDSSVSARPSFEDNIVLGVALEGSKRTLPIEEVEVKEVGAAVSGNGAPATSNVKDRKNEVPTKDR</sequence>
<dbReference type="OrthoDB" id="1676006at2759"/>
<evidence type="ECO:0000256" key="2">
    <source>
        <dbReference type="ARBA" id="ARBA00008017"/>
    </source>
</evidence>
<dbReference type="Proteomes" id="UP000829196">
    <property type="component" value="Unassembled WGS sequence"/>
</dbReference>